<dbReference type="AlphaFoldDB" id="A0A931G1C5"/>
<evidence type="ECO:0000256" key="2">
    <source>
        <dbReference type="ARBA" id="ARBA00022475"/>
    </source>
</evidence>
<dbReference type="SUPFAM" id="SSF103473">
    <property type="entry name" value="MFS general substrate transporter"/>
    <property type="match status" value="1"/>
</dbReference>
<feature type="transmembrane region" description="Helical" evidence="6">
    <location>
        <begin position="323"/>
        <end position="347"/>
    </location>
</feature>
<feature type="domain" description="Major facilitator superfamily (MFS) profile" evidence="7">
    <location>
        <begin position="1"/>
        <end position="417"/>
    </location>
</feature>
<proteinExistence type="predicted"/>
<feature type="transmembrane region" description="Helical" evidence="6">
    <location>
        <begin position="264"/>
        <end position="287"/>
    </location>
</feature>
<keyword evidence="5 6" id="KW-0472">Membrane</keyword>
<dbReference type="PANTHER" id="PTHR23513:SF6">
    <property type="entry name" value="MAJOR FACILITATOR SUPERFAMILY ASSOCIATED DOMAIN-CONTAINING PROTEIN"/>
    <property type="match status" value="1"/>
</dbReference>
<accession>A0A931G1C5</accession>
<dbReference type="Proteomes" id="UP000598146">
    <property type="component" value="Unassembled WGS sequence"/>
</dbReference>
<dbReference type="InterPro" id="IPR036259">
    <property type="entry name" value="MFS_trans_sf"/>
</dbReference>
<dbReference type="RefSeq" id="WP_196418332.1">
    <property type="nucleotide sequence ID" value="NZ_JADQTO010000021.1"/>
</dbReference>
<comment type="caution">
    <text evidence="8">The sequence shown here is derived from an EMBL/GenBank/DDBJ whole genome shotgun (WGS) entry which is preliminary data.</text>
</comment>
<name>A0A931G1C5_9ACTN</name>
<dbReference type="GO" id="GO:0005886">
    <property type="term" value="C:plasma membrane"/>
    <property type="evidence" value="ECO:0007669"/>
    <property type="project" value="UniProtKB-SubCell"/>
</dbReference>
<gene>
    <name evidence="8" type="ORF">I4J89_34470</name>
</gene>
<dbReference type="InterPro" id="IPR022324">
    <property type="entry name" value="Bacilysin_exporter_BacE_put"/>
</dbReference>
<feature type="transmembrane region" description="Helical" evidence="6">
    <location>
        <begin position="87"/>
        <end position="108"/>
    </location>
</feature>
<keyword evidence="2" id="KW-1003">Cell membrane</keyword>
<dbReference type="CDD" id="cd06173">
    <property type="entry name" value="MFS_MefA_like"/>
    <property type="match status" value="1"/>
</dbReference>
<keyword evidence="4 6" id="KW-1133">Transmembrane helix</keyword>
<evidence type="ECO:0000256" key="6">
    <source>
        <dbReference type="SAM" id="Phobius"/>
    </source>
</evidence>
<feature type="transmembrane region" description="Helical" evidence="6">
    <location>
        <begin position="368"/>
        <end position="385"/>
    </location>
</feature>
<comment type="subcellular location">
    <subcellularLocation>
        <location evidence="1">Cell membrane</location>
        <topology evidence="1">Multi-pass membrane protein</topology>
    </subcellularLocation>
</comment>
<feature type="transmembrane region" description="Helical" evidence="6">
    <location>
        <begin position="21"/>
        <end position="49"/>
    </location>
</feature>
<evidence type="ECO:0000256" key="1">
    <source>
        <dbReference type="ARBA" id="ARBA00004651"/>
    </source>
</evidence>
<evidence type="ECO:0000256" key="3">
    <source>
        <dbReference type="ARBA" id="ARBA00022692"/>
    </source>
</evidence>
<dbReference type="Gene3D" id="1.20.1250.20">
    <property type="entry name" value="MFS general substrate transporter like domains"/>
    <property type="match status" value="1"/>
</dbReference>
<dbReference type="Pfam" id="PF07690">
    <property type="entry name" value="MFS_1"/>
    <property type="match status" value="1"/>
</dbReference>
<feature type="transmembrane region" description="Helical" evidence="6">
    <location>
        <begin position="294"/>
        <end position="317"/>
    </location>
</feature>
<keyword evidence="9" id="KW-1185">Reference proteome</keyword>
<dbReference type="PANTHER" id="PTHR23513">
    <property type="entry name" value="INTEGRAL MEMBRANE EFFLUX PROTEIN-RELATED"/>
    <property type="match status" value="1"/>
</dbReference>
<reference evidence="8" key="1">
    <citation type="submission" date="2020-11" db="EMBL/GenBank/DDBJ databases">
        <title>Isolation and identification of active actinomycetes.</title>
        <authorList>
            <person name="Sun X."/>
        </authorList>
    </citation>
    <scope>NUCLEOTIDE SEQUENCE</scope>
    <source>
        <strain evidence="8">NEAU-A11</strain>
    </source>
</reference>
<evidence type="ECO:0000256" key="5">
    <source>
        <dbReference type="ARBA" id="ARBA00023136"/>
    </source>
</evidence>
<dbReference type="EMBL" id="JADQTO010000021">
    <property type="protein sequence ID" value="MBG0566562.1"/>
    <property type="molecule type" value="Genomic_DNA"/>
</dbReference>
<feature type="transmembrane region" description="Helical" evidence="6">
    <location>
        <begin position="55"/>
        <end position="75"/>
    </location>
</feature>
<evidence type="ECO:0000259" key="7">
    <source>
        <dbReference type="PROSITE" id="PS50850"/>
    </source>
</evidence>
<evidence type="ECO:0000256" key="4">
    <source>
        <dbReference type="ARBA" id="ARBA00022989"/>
    </source>
</evidence>
<dbReference type="GO" id="GO:0022857">
    <property type="term" value="F:transmembrane transporter activity"/>
    <property type="evidence" value="ECO:0007669"/>
    <property type="project" value="InterPro"/>
</dbReference>
<organism evidence="8 9">
    <name type="scientific">Actinoplanes aureus</name>
    <dbReference type="NCBI Taxonomy" id="2792083"/>
    <lineage>
        <taxon>Bacteria</taxon>
        <taxon>Bacillati</taxon>
        <taxon>Actinomycetota</taxon>
        <taxon>Actinomycetes</taxon>
        <taxon>Micromonosporales</taxon>
        <taxon>Micromonosporaceae</taxon>
        <taxon>Actinoplanes</taxon>
    </lineage>
</organism>
<dbReference type="PROSITE" id="PS50850">
    <property type="entry name" value="MFS"/>
    <property type="match status" value="1"/>
</dbReference>
<sequence>MTEEETTTAASRPSLWRRRGYVTYLGSQTVAQVGFQVSVVAIPLTAVLVLDASPVQLGLLIAAERLPFLIFALMAGVLVDRWSRRKLLIFASVLRAPLVLTIPIAAAMDVLTVTHLYVVAFLLGILTVLSDVAALSIMPSLVPRDLLTEGNAKLEAARSASEVVGPGLGGALVQLITAPWALVVDAVSFLVSGGMLSALPKDEARPQNTEGGTRSAWQEIKEGIAFVWRSGVLRWNAAVAGLTNLFVYAFLAIQYLFIVDDLRLGAVFVGVLLSLGGVGGVLGSLAAGWISNRIGIGGGFLIGSATMAAGVLLVGVAPAGMGLGLVIASSGYLLFVCGIPIFNVAAVTIRQAVTPAALLGRTNATMRFLIWGTIPLGSLIGGVVAEATSSRAVVLLSGAALLIPTVLLVLSPIRGLRITENQDQLQTER</sequence>
<protein>
    <submittedName>
        <fullName evidence="8">MFS transporter</fullName>
    </submittedName>
</protein>
<dbReference type="PRINTS" id="PR01988">
    <property type="entry name" value="EXPORTERBACE"/>
</dbReference>
<feature type="transmembrane region" description="Helical" evidence="6">
    <location>
        <begin position="237"/>
        <end position="258"/>
    </location>
</feature>
<dbReference type="InterPro" id="IPR011701">
    <property type="entry name" value="MFS"/>
</dbReference>
<evidence type="ECO:0000313" key="9">
    <source>
        <dbReference type="Proteomes" id="UP000598146"/>
    </source>
</evidence>
<dbReference type="InterPro" id="IPR020846">
    <property type="entry name" value="MFS_dom"/>
</dbReference>
<feature type="transmembrane region" description="Helical" evidence="6">
    <location>
        <begin position="391"/>
        <end position="410"/>
    </location>
</feature>
<evidence type="ECO:0000313" key="8">
    <source>
        <dbReference type="EMBL" id="MBG0566562.1"/>
    </source>
</evidence>
<keyword evidence="3 6" id="KW-0812">Transmembrane</keyword>
<feature type="transmembrane region" description="Helical" evidence="6">
    <location>
        <begin position="114"/>
        <end position="137"/>
    </location>
</feature>